<sequence>MEVFYAVMLRGSVTAAAKYLNRTQPAVTKVLRHTEDQLKFPLFHRIKGRLIPTDEAIALFPDVERVFDEVRAVEQSLDDVRSVRTGALRIASIPTFGQVALPQAVAAFTRDHPGVKITFDVRPKRAVVQSIATGRSEIGFAFLADEHANVATEPLCEGSMVCLLPPGHKLSGKEVITPLELHECDMVGYSHGQALRPIIDSVFTAARCRYNPVIDVAWISTAWSMVAGGVGVALVDDFSRMDRIFPDVEVRPFQPTIAIPAKTLMPRGQPLSRLAQEFLKVARGVLSAP</sequence>
<evidence type="ECO:0000256" key="2">
    <source>
        <dbReference type="ARBA" id="ARBA00023015"/>
    </source>
</evidence>
<keyword evidence="2" id="KW-0805">Transcription regulation</keyword>
<dbReference type="EMBL" id="JBHRTB010000010">
    <property type="protein sequence ID" value="MFC3144544.1"/>
    <property type="molecule type" value="Genomic_DNA"/>
</dbReference>
<protein>
    <submittedName>
        <fullName evidence="6">LysR family transcriptional regulator</fullName>
    </submittedName>
</protein>
<dbReference type="Pfam" id="PF00126">
    <property type="entry name" value="HTH_1"/>
    <property type="match status" value="1"/>
</dbReference>
<dbReference type="PROSITE" id="PS50931">
    <property type="entry name" value="HTH_LYSR"/>
    <property type="match status" value="1"/>
</dbReference>
<comment type="similarity">
    <text evidence="1">Belongs to the LysR transcriptional regulatory family.</text>
</comment>
<dbReference type="Gene3D" id="1.10.10.10">
    <property type="entry name" value="Winged helix-like DNA-binding domain superfamily/Winged helix DNA-binding domain"/>
    <property type="match status" value="1"/>
</dbReference>
<dbReference type="InterPro" id="IPR000847">
    <property type="entry name" value="LysR_HTH_N"/>
</dbReference>
<dbReference type="PANTHER" id="PTHR30427">
    <property type="entry name" value="TRANSCRIPTIONAL ACTIVATOR PROTEIN LYSR"/>
    <property type="match status" value="1"/>
</dbReference>
<dbReference type="PANTHER" id="PTHR30427:SF1">
    <property type="entry name" value="TRANSCRIPTIONAL ACTIVATOR PROTEIN LYSR"/>
    <property type="match status" value="1"/>
</dbReference>
<dbReference type="InterPro" id="IPR005119">
    <property type="entry name" value="LysR_subst-bd"/>
</dbReference>
<dbReference type="Proteomes" id="UP001595632">
    <property type="component" value="Unassembled WGS sequence"/>
</dbReference>
<keyword evidence="7" id="KW-1185">Reference proteome</keyword>
<evidence type="ECO:0000259" key="5">
    <source>
        <dbReference type="PROSITE" id="PS50931"/>
    </source>
</evidence>
<evidence type="ECO:0000313" key="7">
    <source>
        <dbReference type="Proteomes" id="UP001595632"/>
    </source>
</evidence>
<keyword evidence="3" id="KW-0238">DNA-binding</keyword>
<dbReference type="Gene3D" id="3.40.190.290">
    <property type="match status" value="1"/>
</dbReference>
<feature type="domain" description="HTH lysR-type" evidence="5">
    <location>
        <begin position="1"/>
        <end position="53"/>
    </location>
</feature>
<reference evidence="7" key="1">
    <citation type="journal article" date="2019" name="Int. J. Syst. Evol. Microbiol.">
        <title>The Global Catalogue of Microorganisms (GCM) 10K type strain sequencing project: providing services to taxonomists for standard genome sequencing and annotation.</title>
        <authorList>
            <consortium name="The Broad Institute Genomics Platform"/>
            <consortium name="The Broad Institute Genome Sequencing Center for Infectious Disease"/>
            <person name="Wu L."/>
            <person name="Ma J."/>
        </authorList>
    </citation>
    <scope>NUCLEOTIDE SEQUENCE [LARGE SCALE GENOMIC DNA]</scope>
    <source>
        <strain evidence="7">KCTC 52366</strain>
    </source>
</reference>
<dbReference type="InterPro" id="IPR036388">
    <property type="entry name" value="WH-like_DNA-bd_sf"/>
</dbReference>
<evidence type="ECO:0000313" key="6">
    <source>
        <dbReference type="EMBL" id="MFC3144544.1"/>
    </source>
</evidence>
<dbReference type="Pfam" id="PF03466">
    <property type="entry name" value="LysR_substrate"/>
    <property type="match status" value="1"/>
</dbReference>
<dbReference type="SUPFAM" id="SSF46785">
    <property type="entry name" value="Winged helix' DNA-binding domain"/>
    <property type="match status" value="1"/>
</dbReference>
<evidence type="ECO:0000256" key="3">
    <source>
        <dbReference type="ARBA" id="ARBA00023125"/>
    </source>
</evidence>
<dbReference type="InterPro" id="IPR037424">
    <property type="entry name" value="NocR_PBP2"/>
</dbReference>
<name>A0ABV7GSB8_9RHOB</name>
<gene>
    <name evidence="6" type="ORF">ACFOGP_17600</name>
</gene>
<dbReference type="CDD" id="cd08415">
    <property type="entry name" value="PBP2_LysR_opines_like"/>
    <property type="match status" value="1"/>
</dbReference>
<comment type="caution">
    <text evidence="6">The sequence shown here is derived from an EMBL/GenBank/DDBJ whole genome shotgun (WGS) entry which is preliminary data.</text>
</comment>
<organism evidence="6 7">
    <name type="scientific">Psychromarinibacter halotolerans</name>
    <dbReference type="NCBI Taxonomy" id="1775175"/>
    <lineage>
        <taxon>Bacteria</taxon>
        <taxon>Pseudomonadati</taxon>
        <taxon>Pseudomonadota</taxon>
        <taxon>Alphaproteobacteria</taxon>
        <taxon>Rhodobacterales</taxon>
        <taxon>Paracoccaceae</taxon>
        <taxon>Psychromarinibacter</taxon>
    </lineage>
</organism>
<dbReference type="InterPro" id="IPR036390">
    <property type="entry name" value="WH_DNA-bd_sf"/>
</dbReference>
<proteinExistence type="inferred from homology"/>
<evidence type="ECO:0000256" key="1">
    <source>
        <dbReference type="ARBA" id="ARBA00009437"/>
    </source>
</evidence>
<keyword evidence="4" id="KW-0804">Transcription</keyword>
<accession>A0ABV7GSB8</accession>
<dbReference type="RefSeq" id="WP_275633754.1">
    <property type="nucleotide sequence ID" value="NZ_JARGYD010000006.1"/>
</dbReference>
<dbReference type="SUPFAM" id="SSF53850">
    <property type="entry name" value="Periplasmic binding protein-like II"/>
    <property type="match status" value="1"/>
</dbReference>
<evidence type="ECO:0000256" key="4">
    <source>
        <dbReference type="ARBA" id="ARBA00023163"/>
    </source>
</evidence>